<comment type="subcellular location">
    <subcellularLocation>
        <location evidence="24">Autolysosome membrane</location>
        <topology evidence="24">Multi-pass membrane protein</topology>
    </subcellularLocation>
    <subcellularLocation>
        <location evidence="3">Cytoplasm</location>
        <location evidence="3">Cytosol</location>
    </subcellularLocation>
    <subcellularLocation>
        <location evidence="5">Cytoplasmic vesicle</location>
        <location evidence="5">COPII-coated vesicle membrane</location>
        <topology evidence="5">Multi-pass membrane protein</topology>
    </subcellularLocation>
    <subcellularLocation>
        <location evidence="4">Cytoplasmic vesicle</location>
        <location evidence="4">Autophagosome membrane</location>
        <topology evidence="4">Multi-pass membrane protein</topology>
    </subcellularLocation>
    <subcellularLocation>
        <location evidence="2">Endoplasmic reticulum-Golgi intermediate compartment membrane</location>
        <topology evidence="2">Multi-pass membrane protein</topology>
    </subcellularLocation>
    <subcellularLocation>
        <location evidence="1">Mitochondrion membrane</location>
        <topology evidence="1">Multi-pass membrane protein</topology>
    </subcellularLocation>
    <subcellularLocation>
        <location evidence="22">Smooth endoplasmic reticulum membrane</location>
        <topology evidence="22">Multi-pass membrane protein</topology>
    </subcellularLocation>
</comment>
<keyword evidence="11" id="KW-0256">Endoplasmic reticulum</keyword>
<comment type="function">
    <text evidence="21">SNAREs, soluble N-ethylmaleimide-sensitive factor-attachment protein receptors, are essential proteins for fusion of cellular membranes. SNAREs localized on opposing membranes assemble to form a trans-SNARE complex, an extended, parallel four alpha-helical bundle that drives membrane fusion. STX17 is a SNARE of the autophagosome involved in autophagy through the direct control of autophagosome membrane fusion with the lysosome membrane. May also play a role in the early secretory pathway where it may maintain the architecture of the endoplasmic reticulum-Golgi intermediate compartment/ERGIC and Golgi and/or regulate transport between the endoplasmic reticulum, the ERGIC and the Golgi.</text>
</comment>
<dbReference type="PANTHER" id="PTHR19957">
    <property type="entry name" value="SYNTAXIN"/>
    <property type="match status" value="1"/>
</dbReference>
<dbReference type="RefSeq" id="XP_054841999.1">
    <property type="nucleotide sequence ID" value="XM_054986024.1"/>
</dbReference>
<evidence type="ECO:0000256" key="2">
    <source>
        <dbReference type="ARBA" id="ARBA00004457"/>
    </source>
</evidence>
<dbReference type="GO" id="GO:0048278">
    <property type="term" value="P:vesicle docking"/>
    <property type="evidence" value="ECO:0007669"/>
    <property type="project" value="TreeGrafter"/>
</dbReference>
<dbReference type="GO" id="GO:0000149">
    <property type="term" value="F:SNARE binding"/>
    <property type="evidence" value="ECO:0007669"/>
    <property type="project" value="TreeGrafter"/>
</dbReference>
<evidence type="ECO:0000256" key="12">
    <source>
        <dbReference type="ARBA" id="ARBA00022892"/>
    </source>
</evidence>
<evidence type="ECO:0000256" key="14">
    <source>
        <dbReference type="ARBA" id="ARBA00022990"/>
    </source>
</evidence>
<keyword evidence="19" id="KW-0458">Lysosome</keyword>
<name>A0AA97L4H7_EUBMA</name>
<dbReference type="InterPro" id="IPR059001">
    <property type="entry name" value="STX17_N"/>
</dbReference>
<dbReference type="CDD" id="cd15846">
    <property type="entry name" value="SNARE_syntaxin17"/>
    <property type="match status" value="1"/>
</dbReference>
<keyword evidence="14" id="KW-0007">Acetylation</keyword>
<dbReference type="GO" id="GO:0031966">
    <property type="term" value="C:mitochondrial membrane"/>
    <property type="evidence" value="ECO:0007669"/>
    <property type="project" value="UniProtKB-SubCell"/>
</dbReference>
<evidence type="ECO:0000256" key="11">
    <source>
        <dbReference type="ARBA" id="ARBA00022824"/>
    </source>
</evidence>
<evidence type="ECO:0000256" key="9">
    <source>
        <dbReference type="ARBA" id="ARBA00022553"/>
    </source>
</evidence>
<keyword evidence="16 25" id="KW-0175">Coiled coil</keyword>
<dbReference type="InterPro" id="IPR010989">
    <property type="entry name" value="SNARE"/>
</dbReference>
<feature type="transmembrane region" description="Helical" evidence="26">
    <location>
        <begin position="257"/>
        <end position="277"/>
    </location>
</feature>
<dbReference type="Proteomes" id="UP001190640">
    <property type="component" value="Chromosome 7"/>
</dbReference>
<evidence type="ECO:0000256" key="21">
    <source>
        <dbReference type="ARBA" id="ARBA00055921"/>
    </source>
</evidence>
<keyword evidence="15" id="KW-0072">Autophagy</keyword>
<feature type="coiled-coil region" evidence="25">
    <location>
        <begin position="62"/>
        <end position="126"/>
    </location>
</feature>
<evidence type="ECO:0000256" key="3">
    <source>
        <dbReference type="ARBA" id="ARBA00004514"/>
    </source>
</evidence>
<evidence type="ECO:0000256" key="23">
    <source>
        <dbReference type="ARBA" id="ARBA00069804"/>
    </source>
</evidence>
<keyword evidence="18 26" id="KW-0472">Membrane</keyword>
<dbReference type="GO" id="GO:0006906">
    <property type="term" value="P:vesicle fusion"/>
    <property type="evidence" value="ECO:0007669"/>
    <property type="project" value="TreeGrafter"/>
</dbReference>
<evidence type="ECO:0000256" key="20">
    <source>
        <dbReference type="ARBA" id="ARBA00023329"/>
    </source>
</evidence>
<keyword evidence="17" id="KW-0496">Mitochondrion</keyword>
<dbReference type="SMART" id="SM00397">
    <property type="entry name" value="t_SNARE"/>
    <property type="match status" value="1"/>
</dbReference>
<comment type="similarity">
    <text evidence="6">Belongs to the syntaxin family.</text>
</comment>
<evidence type="ECO:0000313" key="29">
    <source>
        <dbReference type="RefSeq" id="XP_054841999.1"/>
    </source>
</evidence>
<sequence length="304" mass="33659">MSEQEEKLSLRRLEPAIQKFIKVAIPTDLERLRKHQINIEKYQRCSLWDKLHEEHINAGRTVQQLRANIREMEKLCLRVRKEDLLNLQRMISPVKEEALSAIKEFLRLHSESAEELKRQLNEREASLQSPLTRSMTIGGETFHGHETEGASQSFCQLFSPLPEIPQDQNAAESWESLEEDLIELGNLVTDFSLIVNSQQEKIDRIEDNVSNAAVNVEEGTKSLGKAAKYKLAALPVAGALIGGVVGGPIGLLAGFKVAGIAAALGGGVLGFTGGKLIQRKRQKMIEDLSCSCPNLPREGDGNCT</sequence>
<evidence type="ECO:0000256" key="5">
    <source>
        <dbReference type="ARBA" id="ARBA00004557"/>
    </source>
</evidence>
<proteinExistence type="inferred from homology"/>
<evidence type="ECO:0000256" key="25">
    <source>
        <dbReference type="SAM" id="Coils"/>
    </source>
</evidence>
<evidence type="ECO:0000259" key="27">
    <source>
        <dbReference type="PROSITE" id="PS50192"/>
    </source>
</evidence>
<keyword evidence="13 26" id="KW-1133">Transmembrane helix</keyword>
<dbReference type="CTD" id="55014"/>
<evidence type="ECO:0000256" key="19">
    <source>
        <dbReference type="ARBA" id="ARBA00023228"/>
    </source>
</evidence>
<evidence type="ECO:0000256" key="15">
    <source>
        <dbReference type="ARBA" id="ARBA00023006"/>
    </source>
</evidence>
<accession>A0AA97L4H7</accession>
<evidence type="ECO:0000256" key="7">
    <source>
        <dbReference type="ARBA" id="ARBA00022448"/>
    </source>
</evidence>
<evidence type="ECO:0000313" key="28">
    <source>
        <dbReference type="Proteomes" id="UP001190640"/>
    </source>
</evidence>
<dbReference type="GO" id="GO:0030868">
    <property type="term" value="C:smooth endoplasmic reticulum membrane"/>
    <property type="evidence" value="ECO:0007669"/>
    <property type="project" value="UniProtKB-SubCell"/>
</dbReference>
<dbReference type="Pfam" id="PF05739">
    <property type="entry name" value="SNARE"/>
    <property type="match status" value="1"/>
</dbReference>
<dbReference type="GO" id="GO:0006887">
    <property type="term" value="P:exocytosis"/>
    <property type="evidence" value="ECO:0007669"/>
    <property type="project" value="TreeGrafter"/>
</dbReference>
<keyword evidence="12" id="KW-0931">ER-Golgi transport</keyword>
<dbReference type="SUPFAM" id="SSF47661">
    <property type="entry name" value="t-snare proteins"/>
    <property type="match status" value="1"/>
</dbReference>
<evidence type="ECO:0000256" key="22">
    <source>
        <dbReference type="ARBA" id="ARBA00060365"/>
    </source>
</evidence>
<dbReference type="Gene3D" id="1.20.5.110">
    <property type="match status" value="1"/>
</dbReference>
<dbReference type="PANTHER" id="PTHR19957:SF139">
    <property type="entry name" value="SYNTAXIN-17"/>
    <property type="match status" value="1"/>
</dbReference>
<evidence type="ECO:0000256" key="8">
    <source>
        <dbReference type="ARBA" id="ARBA00022490"/>
    </source>
</evidence>
<dbReference type="PROSITE" id="PS50192">
    <property type="entry name" value="T_SNARE"/>
    <property type="match status" value="1"/>
</dbReference>
<dbReference type="InterPro" id="IPR028676">
    <property type="entry name" value="STX17_SNARE"/>
</dbReference>
<reference evidence="29" key="1">
    <citation type="submission" date="2025-08" db="UniProtKB">
        <authorList>
            <consortium name="RefSeq"/>
        </authorList>
    </citation>
    <scope>IDENTIFICATION</scope>
    <source>
        <tissue evidence="29">Blood</tissue>
    </source>
</reference>
<feature type="domain" description="T-SNARE coiled-coil homology" evidence="27">
    <location>
        <begin position="164"/>
        <end position="226"/>
    </location>
</feature>
<gene>
    <name evidence="29" type="primary">STX17</name>
</gene>
<evidence type="ECO:0000256" key="1">
    <source>
        <dbReference type="ARBA" id="ARBA00004225"/>
    </source>
</evidence>
<keyword evidence="9" id="KW-0597">Phosphoprotein</keyword>
<evidence type="ECO:0000256" key="24">
    <source>
        <dbReference type="ARBA" id="ARBA00093444"/>
    </source>
</evidence>
<keyword evidence="7" id="KW-0813">Transport</keyword>
<keyword evidence="20" id="KW-0968">Cytoplasmic vesicle</keyword>
<dbReference type="GeneID" id="129334082"/>
<organism evidence="28 29">
    <name type="scientific">Eublepharis macularius</name>
    <name type="common">Leopard gecko</name>
    <name type="synonym">Cyrtodactylus macularius</name>
    <dbReference type="NCBI Taxonomy" id="481883"/>
    <lineage>
        <taxon>Eukaryota</taxon>
        <taxon>Metazoa</taxon>
        <taxon>Chordata</taxon>
        <taxon>Craniata</taxon>
        <taxon>Vertebrata</taxon>
        <taxon>Euteleostomi</taxon>
        <taxon>Lepidosauria</taxon>
        <taxon>Squamata</taxon>
        <taxon>Bifurcata</taxon>
        <taxon>Gekkota</taxon>
        <taxon>Eublepharidae</taxon>
        <taxon>Eublepharinae</taxon>
        <taxon>Eublepharis</taxon>
    </lineage>
</organism>
<evidence type="ECO:0000256" key="17">
    <source>
        <dbReference type="ARBA" id="ARBA00023128"/>
    </source>
</evidence>
<evidence type="ECO:0000256" key="16">
    <source>
        <dbReference type="ARBA" id="ARBA00023054"/>
    </source>
</evidence>
<feature type="transmembrane region" description="Helical" evidence="26">
    <location>
        <begin position="231"/>
        <end position="251"/>
    </location>
</feature>
<evidence type="ECO:0000256" key="18">
    <source>
        <dbReference type="ARBA" id="ARBA00023136"/>
    </source>
</evidence>
<evidence type="ECO:0000256" key="26">
    <source>
        <dbReference type="SAM" id="Phobius"/>
    </source>
</evidence>
<dbReference type="InterPro" id="IPR045242">
    <property type="entry name" value="Syntaxin"/>
</dbReference>
<dbReference type="InterPro" id="IPR006012">
    <property type="entry name" value="Syntaxin/epimorphin_CS"/>
</dbReference>
<dbReference type="FunFam" id="1.20.5.110:FF:000046">
    <property type="entry name" value="syntaxin-17 isoform X1"/>
    <property type="match status" value="1"/>
</dbReference>
<dbReference type="GO" id="GO:0012507">
    <property type="term" value="C:ER to Golgi transport vesicle membrane"/>
    <property type="evidence" value="ECO:0007669"/>
    <property type="project" value="UniProtKB-SubCell"/>
</dbReference>
<dbReference type="GO" id="GO:0005829">
    <property type="term" value="C:cytosol"/>
    <property type="evidence" value="ECO:0007669"/>
    <property type="project" value="UniProtKB-SubCell"/>
</dbReference>
<dbReference type="GO" id="GO:0031201">
    <property type="term" value="C:SNARE complex"/>
    <property type="evidence" value="ECO:0007669"/>
    <property type="project" value="TreeGrafter"/>
</dbReference>
<dbReference type="GO" id="GO:0033116">
    <property type="term" value="C:endoplasmic reticulum-Golgi intermediate compartment membrane"/>
    <property type="evidence" value="ECO:0007669"/>
    <property type="project" value="UniProtKB-SubCell"/>
</dbReference>
<dbReference type="GO" id="GO:0006886">
    <property type="term" value="P:intracellular protein transport"/>
    <property type="evidence" value="ECO:0007669"/>
    <property type="project" value="InterPro"/>
</dbReference>
<keyword evidence="28" id="KW-1185">Reference proteome</keyword>
<dbReference type="GO" id="GO:0005484">
    <property type="term" value="F:SNAP receptor activity"/>
    <property type="evidence" value="ECO:0007669"/>
    <property type="project" value="InterPro"/>
</dbReference>
<dbReference type="GO" id="GO:0005886">
    <property type="term" value="C:plasma membrane"/>
    <property type="evidence" value="ECO:0007669"/>
    <property type="project" value="TreeGrafter"/>
</dbReference>
<dbReference type="InterPro" id="IPR000727">
    <property type="entry name" value="T_SNARE_dom"/>
</dbReference>
<dbReference type="KEGG" id="emc:129334082"/>
<evidence type="ECO:0000256" key="10">
    <source>
        <dbReference type="ARBA" id="ARBA00022692"/>
    </source>
</evidence>
<evidence type="ECO:0000256" key="13">
    <source>
        <dbReference type="ARBA" id="ARBA00022989"/>
    </source>
</evidence>
<dbReference type="GO" id="GO:0006914">
    <property type="term" value="P:autophagy"/>
    <property type="evidence" value="ECO:0007669"/>
    <property type="project" value="UniProtKB-KW"/>
</dbReference>
<dbReference type="GO" id="GO:0000421">
    <property type="term" value="C:autophagosome membrane"/>
    <property type="evidence" value="ECO:0007669"/>
    <property type="project" value="UniProtKB-SubCell"/>
</dbReference>
<evidence type="ECO:0000256" key="4">
    <source>
        <dbReference type="ARBA" id="ARBA00004542"/>
    </source>
</evidence>
<keyword evidence="8" id="KW-0963">Cytoplasm</keyword>
<evidence type="ECO:0000256" key="6">
    <source>
        <dbReference type="ARBA" id="ARBA00009063"/>
    </source>
</evidence>
<keyword evidence="10 26" id="KW-0812">Transmembrane</keyword>
<protein>
    <recommendedName>
        <fullName evidence="23">Syntaxin-17</fullName>
    </recommendedName>
</protein>
<dbReference type="Pfam" id="PF26585">
    <property type="entry name" value="STX17_N"/>
    <property type="match status" value="1"/>
</dbReference>
<dbReference type="PROSITE" id="PS00914">
    <property type="entry name" value="SYNTAXIN"/>
    <property type="match status" value="1"/>
</dbReference>
<dbReference type="AlphaFoldDB" id="A0AA97L4H7"/>
<dbReference type="GO" id="GO:0120281">
    <property type="term" value="C:autolysosome membrane"/>
    <property type="evidence" value="ECO:0007669"/>
    <property type="project" value="UniProtKB-SubCell"/>
</dbReference>